<dbReference type="AlphaFoldDB" id="A0A381UJD6"/>
<sequence length="119" mass="13742">VFNLLKRFFLFILILTFNSFLVGDQNNRGLEILKKTDENMSGYGDSQSRLVMQLINAKGEVTERSMRSRLLEVEDDGDKSLFVFESPRAIKGTALLSYAHKVEPDDQWLYIPAIKRVKR</sequence>
<gene>
    <name evidence="2" type="ORF">METZ01_LOCUS79747</name>
</gene>
<evidence type="ECO:0000259" key="1">
    <source>
        <dbReference type="Pfam" id="PF17131"/>
    </source>
</evidence>
<dbReference type="Pfam" id="PF17131">
    <property type="entry name" value="LolA_like"/>
    <property type="match status" value="1"/>
</dbReference>
<proteinExistence type="predicted"/>
<evidence type="ECO:0000313" key="2">
    <source>
        <dbReference type="EMBL" id="SVA26893.1"/>
    </source>
</evidence>
<accession>A0A381UJD6</accession>
<feature type="non-terminal residue" evidence="2">
    <location>
        <position position="1"/>
    </location>
</feature>
<feature type="non-terminal residue" evidence="2">
    <location>
        <position position="119"/>
    </location>
</feature>
<dbReference type="EMBL" id="UINC01006330">
    <property type="protein sequence ID" value="SVA26893.1"/>
    <property type="molecule type" value="Genomic_DNA"/>
</dbReference>
<feature type="domain" description="Uncharacterized protein TP-0789" evidence="1">
    <location>
        <begin position="77"/>
        <end position="119"/>
    </location>
</feature>
<dbReference type="InterPro" id="IPR033399">
    <property type="entry name" value="TP_0789-like"/>
</dbReference>
<dbReference type="CDD" id="cd16329">
    <property type="entry name" value="LolA_like"/>
    <property type="match status" value="1"/>
</dbReference>
<protein>
    <recommendedName>
        <fullName evidence="1">Uncharacterized protein TP-0789 domain-containing protein</fullName>
    </recommendedName>
</protein>
<organism evidence="2">
    <name type="scientific">marine metagenome</name>
    <dbReference type="NCBI Taxonomy" id="408172"/>
    <lineage>
        <taxon>unclassified sequences</taxon>
        <taxon>metagenomes</taxon>
        <taxon>ecological metagenomes</taxon>
    </lineage>
</organism>
<dbReference type="Gene3D" id="2.50.20.10">
    <property type="entry name" value="Lipoprotein localisation LolA/LolB/LppX"/>
    <property type="match status" value="1"/>
</dbReference>
<name>A0A381UJD6_9ZZZZ</name>
<reference evidence="2" key="1">
    <citation type="submission" date="2018-05" db="EMBL/GenBank/DDBJ databases">
        <authorList>
            <person name="Lanie J.A."/>
            <person name="Ng W.-L."/>
            <person name="Kazmierczak K.M."/>
            <person name="Andrzejewski T.M."/>
            <person name="Davidsen T.M."/>
            <person name="Wayne K.J."/>
            <person name="Tettelin H."/>
            <person name="Glass J.I."/>
            <person name="Rusch D."/>
            <person name="Podicherti R."/>
            <person name="Tsui H.-C.T."/>
            <person name="Winkler M.E."/>
        </authorList>
    </citation>
    <scope>NUCLEOTIDE SEQUENCE</scope>
</reference>